<feature type="active site" evidence="7">
    <location>
        <position position="75"/>
    </location>
</feature>
<dbReference type="AlphaFoldDB" id="A0A7H0VB44"/>
<dbReference type="InterPro" id="IPR050750">
    <property type="entry name" value="C5-MTase"/>
</dbReference>
<dbReference type="GO" id="GO:0032259">
    <property type="term" value="P:methylation"/>
    <property type="evidence" value="ECO:0007669"/>
    <property type="project" value="UniProtKB-KW"/>
</dbReference>
<dbReference type="GO" id="GO:0003886">
    <property type="term" value="F:DNA (cytosine-5-)-methyltransferase activity"/>
    <property type="evidence" value="ECO:0007669"/>
    <property type="project" value="UniProtKB-EC"/>
</dbReference>
<dbReference type="SUPFAM" id="SSF53335">
    <property type="entry name" value="S-adenosyl-L-methionine-dependent methyltransferases"/>
    <property type="match status" value="1"/>
</dbReference>
<dbReference type="EC" id="2.1.1.37" evidence="1"/>
<organism evidence="8 10">
    <name type="scientific">Croceimicrobium hydrocarbonivorans</name>
    <dbReference type="NCBI Taxonomy" id="2761580"/>
    <lineage>
        <taxon>Bacteria</taxon>
        <taxon>Pseudomonadati</taxon>
        <taxon>Bacteroidota</taxon>
        <taxon>Flavobacteriia</taxon>
        <taxon>Flavobacteriales</taxon>
        <taxon>Owenweeksiaceae</taxon>
        <taxon>Croceimicrobium</taxon>
    </lineage>
</organism>
<evidence type="ECO:0000256" key="7">
    <source>
        <dbReference type="PROSITE-ProRule" id="PRU01016"/>
    </source>
</evidence>
<dbReference type="RefSeq" id="WP_210757511.1">
    <property type="nucleotide sequence ID" value="NZ_CP060139.1"/>
</dbReference>
<evidence type="ECO:0000256" key="4">
    <source>
        <dbReference type="ARBA" id="ARBA00022691"/>
    </source>
</evidence>
<dbReference type="PRINTS" id="PR00105">
    <property type="entry name" value="C5METTRFRASE"/>
</dbReference>
<dbReference type="KEGG" id="chyd:H4K34_11405"/>
<evidence type="ECO:0000313" key="8">
    <source>
        <dbReference type="EMBL" id="QNR22942.1"/>
    </source>
</evidence>
<dbReference type="PANTHER" id="PTHR46098:SF1">
    <property type="entry name" value="TRNA (CYTOSINE(38)-C(5))-METHYLTRANSFERASE"/>
    <property type="match status" value="1"/>
</dbReference>
<dbReference type="Pfam" id="PF00145">
    <property type="entry name" value="DNA_methylase"/>
    <property type="match status" value="1"/>
</dbReference>
<dbReference type="REBASE" id="444957">
    <property type="entry name" value="M.CbaA209ORF11190P"/>
</dbReference>
<dbReference type="EMBL" id="CP060139">
    <property type="protein sequence ID" value="QNR22942.1"/>
    <property type="molecule type" value="Genomic_DNA"/>
</dbReference>
<keyword evidence="5" id="KW-0680">Restriction system</keyword>
<dbReference type="PROSITE" id="PS51679">
    <property type="entry name" value="SAM_MT_C5"/>
    <property type="match status" value="1"/>
</dbReference>
<dbReference type="GO" id="GO:0009307">
    <property type="term" value="P:DNA restriction-modification system"/>
    <property type="evidence" value="ECO:0007669"/>
    <property type="project" value="UniProtKB-KW"/>
</dbReference>
<evidence type="ECO:0000256" key="2">
    <source>
        <dbReference type="ARBA" id="ARBA00022603"/>
    </source>
</evidence>
<accession>A0A7H0VB44</accession>
<proteinExistence type="inferred from homology"/>
<comment type="similarity">
    <text evidence="7">Belongs to the class I-like SAM-binding methyltransferase superfamily. C5-methyltransferase family.</text>
</comment>
<dbReference type="InterPro" id="IPR029063">
    <property type="entry name" value="SAM-dependent_MTases_sf"/>
</dbReference>
<gene>
    <name evidence="8" type="ORF">H4K34_11190</name>
    <name evidence="9" type="ORF">H4K34_11405</name>
</gene>
<name>A0A7H0VB44_9FLAO</name>
<reference evidence="8 10" key="1">
    <citation type="submission" date="2020-08" db="EMBL/GenBank/DDBJ databases">
        <title>Croceimicrobium hydrocarbonivorans gen. nov., sp. nov., a novel marine bacterium isolated from a bacterial consortium that degrades polyethylene terephthalate.</title>
        <authorList>
            <person name="Liu R."/>
        </authorList>
    </citation>
    <scope>NUCLEOTIDE SEQUENCE [LARGE SCALE GENOMIC DNA]</scope>
    <source>
        <strain evidence="8 10">A20-9</strain>
    </source>
</reference>
<dbReference type="Gene3D" id="3.40.50.150">
    <property type="entry name" value="Vaccinia Virus protein VP39"/>
    <property type="match status" value="1"/>
</dbReference>
<dbReference type="KEGG" id="chyd:H4K34_11190"/>
<dbReference type="Proteomes" id="UP000516305">
    <property type="component" value="Chromosome"/>
</dbReference>
<keyword evidence="4 7" id="KW-0949">S-adenosyl-L-methionine</keyword>
<dbReference type="REBASE" id="444958">
    <property type="entry name" value="M.CbaA209ORF11405P"/>
</dbReference>
<evidence type="ECO:0000256" key="6">
    <source>
        <dbReference type="ARBA" id="ARBA00047422"/>
    </source>
</evidence>
<protein>
    <recommendedName>
        <fullName evidence="1">DNA (cytosine-5-)-methyltransferase</fullName>
        <ecNumber evidence="1">2.1.1.37</ecNumber>
    </recommendedName>
</protein>
<evidence type="ECO:0000313" key="9">
    <source>
        <dbReference type="EMBL" id="QNR22985.1"/>
    </source>
</evidence>
<evidence type="ECO:0000313" key="10">
    <source>
        <dbReference type="Proteomes" id="UP000516305"/>
    </source>
</evidence>
<evidence type="ECO:0000256" key="5">
    <source>
        <dbReference type="ARBA" id="ARBA00022747"/>
    </source>
</evidence>
<keyword evidence="2 7" id="KW-0489">Methyltransferase</keyword>
<comment type="catalytic activity">
    <reaction evidence="6">
        <text>a 2'-deoxycytidine in DNA + S-adenosyl-L-methionine = a 5-methyl-2'-deoxycytidine in DNA + S-adenosyl-L-homocysteine + H(+)</text>
        <dbReference type="Rhea" id="RHEA:13681"/>
        <dbReference type="Rhea" id="RHEA-COMP:11369"/>
        <dbReference type="Rhea" id="RHEA-COMP:11370"/>
        <dbReference type="ChEBI" id="CHEBI:15378"/>
        <dbReference type="ChEBI" id="CHEBI:57856"/>
        <dbReference type="ChEBI" id="CHEBI:59789"/>
        <dbReference type="ChEBI" id="CHEBI:85452"/>
        <dbReference type="ChEBI" id="CHEBI:85454"/>
        <dbReference type="EC" id="2.1.1.37"/>
    </reaction>
</comment>
<sequence length="289" mass="32520">MNRRLTVGGLFSGDGGFELAAQWAGLTPVWSNDFNKHCCAKLRRNFGHRIIEKDINEIDPNELESVDIICGGDPCQPSSLAGLGKGTEDHRYNWPAKFRIVRALHPSFVLNENVVGTITNGILDRKIDDLESEGYTCQAYTIPAEAVGALHRRDRVWLVAYDPNRKLSEARQSGEKNKHSPSKEVRQPIEPVDLWPFDTYPDSQRLHQQHNATQSKVLSEGVSRYFGFGPSAHGNISRDIIESGIIRMLNGLPEGMDYADRNNRIAEMGNAIVPQLAYEFFLWMKSILK</sequence>
<dbReference type="InterPro" id="IPR001525">
    <property type="entry name" value="C5_MeTfrase"/>
</dbReference>
<evidence type="ECO:0000256" key="3">
    <source>
        <dbReference type="ARBA" id="ARBA00022679"/>
    </source>
</evidence>
<dbReference type="EMBL" id="CP060139">
    <property type="protein sequence ID" value="QNR22985.1"/>
    <property type="molecule type" value="Genomic_DNA"/>
</dbReference>
<evidence type="ECO:0000256" key="1">
    <source>
        <dbReference type="ARBA" id="ARBA00011975"/>
    </source>
</evidence>
<keyword evidence="3 7" id="KW-0808">Transferase</keyword>
<keyword evidence="10" id="KW-1185">Reference proteome</keyword>
<dbReference type="PANTHER" id="PTHR46098">
    <property type="entry name" value="TRNA (CYTOSINE(38)-C(5))-METHYLTRANSFERASE"/>
    <property type="match status" value="1"/>
</dbReference>